<dbReference type="SMART" id="SM00317">
    <property type="entry name" value="SET"/>
    <property type="match status" value="1"/>
</dbReference>
<comment type="caution">
    <text evidence="10">The sequence shown here is derived from an EMBL/GenBank/DDBJ whole genome shotgun (WGS) entry which is preliminary data.</text>
</comment>
<dbReference type="GO" id="GO:0005634">
    <property type="term" value="C:nucleus"/>
    <property type="evidence" value="ECO:0007669"/>
    <property type="project" value="TreeGrafter"/>
</dbReference>
<evidence type="ECO:0000256" key="5">
    <source>
        <dbReference type="ARBA" id="ARBA00022771"/>
    </source>
</evidence>
<evidence type="ECO:0000256" key="7">
    <source>
        <dbReference type="PROSITE-ProRule" id="PRU00134"/>
    </source>
</evidence>
<dbReference type="GO" id="GO:0008270">
    <property type="term" value="F:zinc ion binding"/>
    <property type="evidence" value="ECO:0007669"/>
    <property type="project" value="UniProtKB-KW"/>
</dbReference>
<dbReference type="GO" id="GO:0008168">
    <property type="term" value="F:methyltransferase activity"/>
    <property type="evidence" value="ECO:0007669"/>
    <property type="project" value="UniProtKB-KW"/>
</dbReference>
<dbReference type="OrthoDB" id="194692at2759"/>
<feature type="domain" description="MYND-type" evidence="9">
    <location>
        <begin position="42"/>
        <end position="80"/>
    </location>
</feature>
<name>A0A8T1VT65_9STRA</name>
<dbReference type="PROSITE" id="PS50865">
    <property type="entry name" value="ZF_MYND_2"/>
    <property type="match status" value="1"/>
</dbReference>
<evidence type="ECO:0000256" key="2">
    <source>
        <dbReference type="ARBA" id="ARBA00022679"/>
    </source>
</evidence>
<feature type="domain" description="SET" evidence="8">
    <location>
        <begin position="2"/>
        <end position="243"/>
    </location>
</feature>
<dbReference type="Pfam" id="PF01753">
    <property type="entry name" value="zf-MYND"/>
    <property type="match status" value="1"/>
</dbReference>
<dbReference type="Proteomes" id="UP000694044">
    <property type="component" value="Unassembled WGS sequence"/>
</dbReference>
<evidence type="ECO:0000256" key="4">
    <source>
        <dbReference type="ARBA" id="ARBA00022723"/>
    </source>
</evidence>
<dbReference type="FunFam" id="2.170.270.10:FF:000013">
    <property type="entry name" value="Histone-lysine N-methyltransferase SMYD1 isoform 1"/>
    <property type="match status" value="1"/>
</dbReference>
<protein>
    <submittedName>
        <fullName evidence="10">SET and MYND domain-containing protein 3</fullName>
    </submittedName>
</protein>
<keyword evidence="1" id="KW-0489">Methyltransferase</keyword>
<keyword evidence="4" id="KW-0479">Metal-binding</keyword>
<evidence type="ECO:0000256" key="1">
    <source>
        <dbReference type="ARBA" id="ARBA00022603"/>
    </source>
</evidence>
<evidence type="ECO:0000313" key="10">
    <source>
        <dbReference type="EMBL" id="KAG7384361.1"/>
    </source>
</evidence>
<reference evidence="10" key="1">
    <citation type="submission" date="2021-02" db="EMBL/GenBank/DDBJ databases">
        <authorList>
            <person name="Palmer J.M."/>
        </authorList>
    </citation>
    <scope>NUCLEOTIDE SEQUENCE</scope>
    <source>
        <strain evidence="10">SCRP734</strain>
    </source>
</reference>
<dbReference type="InterPro" id="IPR002893">
    <property type="entry name" value="Znf_MYND"/>
</dbReference>
<sequence>MPPFHEVLDARKGRCAVTSAALRAGSRVLRASAVCAVASSACGWCFTPHAALSRCAGCRVARYCSRTCQQRDWVLHRRECSAWRSVPAANASPSVLLVSRLAAKLFLGSQAHQDEKNGVLKLRHHLDDHAALKRRQFRDMTQLVLLLLTRYTGDKKEQMPSFEALRNELEPEILKLFGRVNCNAFSLANDVTNEAVGIGLFPDGALFNHDCDPNCVVSFRGREMQVHVVKDVQAGQELTVSYVELLQSTHARRTELKASYFFDCECARCHAAAKEEAPDDWFLDGLVCSNKECDGGVVVVEAAADGDVAVCKMCGGARDGQEIAGYERQLKSIEALKVSAEQDKWEMYQRAWEIATRRLRLHPRNARVAVMAREIGNFLLDAASVALQRLALEFCLAELYAVEWLLPKAKLPSRGLLHLQIGKLLYEEVNAPSCALAPVNRAEQIQKAVKHLQEALSMLDCAYGSSSAAVQSAQLMLDEVQRAAHELA</sequence>
<gene>
    <name evidence="10" type="primary">SMYD3_1</name>
    <name evidence="10" type="ORF">PHYPSEUDO_002768</name>
</gene>
<evidence type="ECO:0000256" key="3">
    <source>
        <dbReference type="ARBA" id="ARBA00022691"/>
    </source>
</evidence>
<dbReference type="InterPro" id="IPR001214">
    <property type="entry name" value="SET_dom"/>
</dbReference>
<proteinExistence type="predicted"/>
<dbReference type="Pfam" id="PF00856">
    <property type="entry name" value="SET"/>
    <property type="match status" value="1"/>
</dbReference>
<keyword evidence="2" id="KW-0808">Transferase</keyword>
<keyword evidence="5 7" id="KW-0863">Zinc-finger</keyword>
<accession>A0A8T1VT65</accession>
<dbReference type="InterPro" id="IPR050869">
    <property type="entry name" value="H3K4_H4K5_MeTrfase"/>
</dbReference>
<dbReference type="PANTHER" id="PTHR12197:SF251">
    <property type="entry name" value="EG:BACR7C10.4 PROTEIN"/>
    <property type="match status" value="1"/>
</dbReference>
<dbReference type="PROSITE" id="PS01360">
    <property type="entry name" value="ZF_MYND_1"/>
    <property type="match status" value="1"/>
</dbReference>
<evidence type="ECO:0000313" key="11">
    <source>
        <dbReference type="Proteomes" id="UP000694044"/>
    </source>
</evidence>
<keyword evidence="3" id="KW-0949">S-adenosyl-L-methionine</keyword>
<evidence type="ECO:0000259" key="8">
    <source>
        <dbReference type="PROSITE" id="PS50280"/>
    </source>
</evidence>
<evidence type="ECO:0000259" key="9">
    <source>
        <dbReference type="PROSITE" id="PS50865"/>
    </source>
</evidence>
<keyword evidence="11" id="KW-1185">Reference proteome</keyword>
<dbReference type="PANTHER" id="PTHR12197">
    <property type="entry name" value="HISTONE-LYSINE N-METHYLTRANSFERASE SMYD"/>
    <property type="match status" value="1"/>
</dbReference>
<evidence type="ECO:0000256" key="6">
    <source>
        <dbReference type="ARBA" id="ARBA00022833"/>
    </source>
</evidence>
<dbReference type="GO" id="GO:0032259">
    <property type="term" value="P:methylation"/>
    <property type="evidence" value="ECO:0007669"/>
    <property type="project" value="UniProtKB-KW"/>
</dbReference>
<dbReference type="AlphaFoldDB" id="A0A8T1VT65"/>
<dbReference type="EMBL" id="JAGDFM010000150">
    <property type="protein sequence ID" value="KAG7384361.1"/>
    <property type="molecule type" value="Genomic_DNA"/>
</dbReference>
<dbReference type="PROSITE" id="PS50280">
    <property type="entry name" value="SET"/>
    <property type="match status" value="1"/>
</dbReference>
<organism evidence="10 11">
    <name type="scientific">Phytophthora pseudosyringae</name>
    <dbReference type="NCBI Taxonomy" id="221518"/>
    <lineage>
        <taxon>Eukaryota</taxon>
        <taxon>Sar</taxon>
        <taxon>Stramenopiles</taxon>
        <taxon>Oomycota</taxon>
        <taxon>Peronosporomycetes</taxon>
        <taxon>Peronosporales</taxon>
        <taxon>Peronosporaceae</taxon>
        <taxon>Phytophthora</taxon>
    </lineage>
</organism>
<keyword evidence="6" id="KW-0862">Zinc</keyword>